<keyword evidence="1 2" id="KW-0539">Nucleus</keyword>
<dbReference type="PROSITE" id="PS51037">
    <property type="entry name" value="YEATS"/>
    <property type="match status" value="1"/>
</dbReference>
<comment type="similarity">
    <text evidence="3">Belongs to the YAF9 family.</text>
</comment>
<dbReference type="GO" id="GO:0003743">
    <property type="term" value="F:translation initiation factor activity"/>
    <property type="evidence" value="ECO:0007669"/>
    <property type="project" value="UniProtKB-KW"/>
</dbReference>
<keyword evidence="5" id="KW-0648">Protein biosynthesis</keyword>
<dbReference type="GO" id="GO:0005737">
    <property type="term" value="C:cytoplasm"/>
    <property type="evidence" value="ECO:0007669"/>
    <property type="project" value="UniProtKB-SubCell"/>
</dbReference>
<dbReference type="CDD" id="cd16887">
    <property type="entry name" value="YEATS"/>
    <property type="match status" value="1"/>
</dbReference>
<protein>
    <recommendedName>
        <fullName evidence="3">Protein AF-9 homolog</fullName>
    </recommendedName>
</protein>
<reference evidence="5" key="1">
    <citation type="journal article" date="2013" name="Eukaryot. Cell">
        <title>Extremely Reduced Levels of Heterozygosity in the Vertebrate Pathogen Encephalitozoon cuniculi.</title>
        <authorList>
            <person name="Selman M."/>
            <person name="Sak B."/>
            <person name="Kvac M."/>
            <person name="Farinelli L."/>
            <person name="Weiss L.M."/>
            <person name="Corradi N."/>
        </authorList>
    </citation>
    <scope>NUCLEOTIDE SEQUENCE</scope>
</reference>
<dbReference type="VEuPathDB" id="MicrosporidiaDB:AEWD_031560"/>
<keyword evidence="3" id="KW-0227">DNA damage</keyword>
<dbReference type="Gene3D" id="2.60.40.1970">
    <property type="entry name" value="YEATS domain"/>
    <property type="match status" value="1"/>
</dbReference>
<keyword evidence="3" id="KW-0175">Coiled coil</keyword>
<dbReference type="InterPro" id="IPR038704">
    <property type="entry name" value="YEAST_sf"/>
</dbReference>
<comment type="subcellular location">
    <subcellularLocation>
        <location evidence="3">Nucleus</location>
    </subcellularLocation>
    <subcellularLocation>
        <location evidence="3">Cytoplasm</location>
    </subcellularLocation>
</comment>
<comment type="function">
    <text evidence="3">Component of the SWR1 complex which mediates the ATP-dependent exchange of histone H2A for an H2A variant leading to transcriptional regulation of selected genes by chromatin remodeling. Component of the NuA4 histone acetyltransferase complex which is involved in transcriptional activation of selected genes principally by acetylation of nucleosomal histones H4 and H2A. The NuA4 complex is also involved in DNA repair. Yaf9 may also be required for viability in conditions in which the structural integrity of the spindle is compromised.</text>
</comment>
<dbReference type="VEuPathDB" id="MicrosporidiaDB:ECU03_1600"/>
<evidence type="ECO:0000259" key="4">
    <source>
        <dbReference type="PROSITE" id="PS51037"/>
    </source>
</evidence>
<keyword evidence="3" id="KW-0234">DNA repair</keyword>
<keyword evidence="3" id="KW-0156">Chromatin regulator</keyword>
<dbReference type="GO" id="GO:0000812">
    <property type="term" value="C:Swr1 complex"/>
    <property type="evidence" value="ECO:0007669"/>
    <property type="project" value="UniProtKB-UniRule"/>
</dbReference>
<dbReference type="EMBL" id="KC513618">
    <property type="protein sequence ID" value="AGE96425.1"/>
    <property type="molecule type" value="Genomic_DNA"/>
</dbReference>
<evidence type="ECO:0000256" key="2">
    <source>
        <dbReference type="PROSITE-ProRule" id="PRU00376"/>
    </source>
</evidence>
<sequence>MSPEPWMEGYRSCRVVIGNEARVIPEEERVIPELTHEWKAYVRAPLEIVKKVEFKLHESFSNRLVSSEHPFEVVERGWGEFSIQIKIFLFNGEKVLTSHFLQLHGDSDVVISERVDEIVFRDDTGSETIASSEEEAEYKRIEAGIVKMIQKLKDVNG</sequence>
<comment type="subunit">
    <text evidence="3">Component of the SWR1 chromatin-remodeling complex and of the NuA4 histone acetyltransferase complex.</text>
</comment>
<dbReference type="VEuPathDB" id="MicrosporidiaDB:AEWR_031560"/>
<evidence type="ECO:0000256" key="3">
    <source>
        <dbReference type="RuleBase" id="RU367117"/>
    </source>
</evidence>
<keyword evidence="3" id="KW-0963">Cytoplasm</keyword>
<proteinExistence type="inferred from homology"/>
<dbReference type="InterPro" id="IPR005033">
    <property type="entry name" value="YEATS"/>
</dbReference>
<dbReference type="GO" id="GO:0006281">
    <property type="term" value="P:DNA repair"/>
    <property type="evidence" value="ECO:0007669"/>
    <property type="project" value="UniProtKB-UniRule"/>
</dbReference>
<dbReference type="VEuPathDB" id="MicrosporidiaDB:AEWQ_031560"/>
<dbReference type="GO" id="GO:0006325">
    <property type="term" value="P:chromatin organization"/>
    <property type="evidence" value="ECO:0007669"/>
    <property type="project" value="UniProtKB-KW"/>
</dbReference>
<accession>M1KB39</accession>
<keyword evidence="5" id="KW-0396">Initiation factor</keyword>
<dbReference type="VEuPathDB" id="MicrosporidiaDB:M970_031560"/>
<keyword evidence="3" id="KW-0805">Transcription regulation</keyword>
<comment type="domain">
    <text evidence="3">The coiled-coil domain is required for assembly into the NuA4 complex.</text>
</comment>
<organism evidence="5">
    <name type="scientific">Encephalitozoon cuniculi</name>
    <name type="common">Microsporidian parasite</name>
    <dbReference type="NCBI Taxonomy" id="6035"/>
    <lineage>
        <taxon>Eukaryota</taxon>
        <taxon>Fungi</taxon>
        <taxon>Fungi incertae sedis</taxon>
        <taxon>Microsporidia</taxon>
        <taxon>Unikaryonidae</taxon>
        <taxon>Encephalitozoon</taxon>
    </lineage>
</organism>
<dbReference type="AlphaFoldDB" id="M1KB39"/>
<dbReference type="GO" id="GO:0006355">
    <property type="term" value="P:regulation of DNA-templated transcription"/>
    <property type="evidence" value="ECO:0007669"/>
    <property type="project" value="InterPro"/>
</dbReference>
<keyword evidence="3" id="KW-0804">Transcription</keyword>
<evidence type="ECO:0000256" key="1">
    <source>
        <dbReference type="ARBA" id="ARBA00023242"/>
    </source>
</evidence>
<name>M1KB39_ENCCN</name>
<keyword evidence="3" id="KW-0010">Activator</keyword>
<evidence type="ECO:0000313" key="5">
    <source>
        <dbReference type="EMBL" id="AGE96425.1"/>
    </source>
</evidence>
<dbReference type="PANTHER" id="PTHR23195">
    <property type="entry name" value="YEATS DOMAIN"/>
    <property type="match status" value="1"/>
</dbReference>
<feature type="domain" description="YEATS" evidence="4">
    <location>
        <begin position="5"/>
        <end position="134"/>
    </location>
</feature>
<dbReference type="InterPro" id="IPR055129">
    <property type="entry name" value="YEATS_dom"/>
</dbReference>
<dbReference type="Pfam" id="PF03366">
    <property type="entry name" value="YEATS"/>
    <property type="match status" value="1"/>
</dbReference>
<gene>
    <name evidence="3" type="primary">YAF9</name>
    <name evidence="5" type="ORF">ECU03_1600</name>
</gene>